<protein>
    <submittedName>
        <fullName evidence="1">Uncharacterized protein</fullName>
    </submittedName>
</protein>
<dbReference type="AlphaFoldDB" id="A0A4C1VG26"/>
<comment type="caution">
    <text evidence="1">The sequence shown here is derived from an EMBL/GenBank/DDBJ whole genome shotgun (WGS) entry which is preliminary data.</text>
</comment>
<gene>
    <name evidence="1" type="ORF">EVAR_35239_1</name>
</gene>
<accession>A0A4C1VG26</accession>
<evidence type="ECO:0000313" key="1">
    <source>
        <dbReference type="EMBL" id="GBP36655.1"/>
    </source>
</evidence>
<sequence>MMVCGCAQEYGLYAHPRNTILWRNFNFSIPLEQLWLDITYEQAEYFVQYALNEDPDMMRVSQYECISFARTARASRRGRAATRKAKRIIILVKKPPSLELESVLRCNSAPPWTPSVQRDYFDDLSWRGAPPANSPPINVEVTATLGFVSGRCYTLSPKVLSTSASRATGYSVTLRHSAEDAATSTSIYAPGYHVYIHYNREPYTEISSDGAGLVDYLYVHTGEELDIKISVDEYKKISTSYDPCSISDDYSASQVGRSHVLIFLDASLRIAM</sequence>
<organism evidence="1 2">
    <name type="scientific">Eumeta variegata</name>
    <name type="common">Bagworm moth</name>
    <name type="synonym">Eumeta japonica</name>
    <dbReference type="NCBI Taxonomy" id="151549"/>
    <lineage>
        <taxon>Eukaryota</taxon>
        <taxon>Metazoa</taxon>
        <taxon>Ecdysozoa</taxon>
        <taxon>Arthropoda</taxon>
        <taxon>Hexapoda</taxon>
        <taxon>Insecta</taxon>
        <taxon>Pterygota</taxon>
        <taxon>Neoptera</taxon>
        <taxon>Endopterygota</taxon>
        <taxon>Lepidoptera</taxon>
        <taxon>Glossata</taxon>
        <taxon>Ditrysia</taxon>
        <taxon>Tineoidea</taxon>
        <taxon>Psychidae</taxon>
        <taxon>Oiketicinae</taxon>
        <taxon>Eumeta</taxon>
    </lineage>
</organism>
<keyword evidence="2" id="KW-1185">Reference proteome</keyword>
<dbReference type="Proteomes" id="UP000299102">
    <property type="component" value="Unassembled WGS sequence"/>
</dbReference>
<reference evidence="1 2" key="1">
    <citation type="journal article" date="2019" name="Commun. Biol.">
        <title>The bagworm genome reveals a unique fibroin gene that provides high tensile strength.</title>
        <authorList>
            <person name="Kono N."/>
            <person name="Nakamura H."/>
            <person name="Ohtoshi R."/>
            <person name="Tomita M."/>
            <person name="Numata K."/>
            <person name="Arakawa K."/>
        </authorList>
    </citation>
    <scope>NUCLEOTIDE SEQUENCE [LARGE SCALE GENOMIC DNA]</scope>
</reference>
<name>A0A4C1VG26_EUMVA</name>
<dbReference type="OrthoDB" id="7939651at2759"/>
<dbReference type="EMBL" id="BGZK01000321">
    <property type="protein sequence ID" value="GBP36655.1"/>
    <property type="molecule type" value="Genomic_DNA"/>
</dbReference>
<evidence type="ECO:0000313" key="2">
    <source>
        <dbReference type="Proteomes" id="UP000299102"/>
    </source>
</evidence>
<proteinExistence type="predicted"/>